<feature type="domain" description="Aminoglycoside phosphotransferase" evidence="11">
    <location>
        <begin position="185"/>
        <end position="438"/>
    </location>
</feature>
<protein>
    <recommendedName>
        <fullName evidence="3">tRNA threonylcarbamoyladenosine biosynthesis protein TsaE</fullName>
    </recommendedName>
    <alternativeName>
        <fullName evidence="10">t(6)A37 threonylcarbamoyladenosine biosynthesis protein TsaE</fullName>
    </alternativeName>
</protein>
<accession>A0ABU0L9I9</accession>
<keyword evidence="6" id="KW-0479">Metal-binding</keyword>
<dbReference type="PANTHER" id="PTHR33540:SF2">
    <property type="entry name" value="TRNA THREONYLCARBAMOYLADENOSINE BIOSYNTHESIS PROTEIN TSAE"/>
    <property type="match status" value="1"/>
</dbReference>
<dbReference type="Pfam" id="PF01636">
    <property type="entry name" value="APH"/>
    <property type="match status" value="1"/>
</dbReference>
<evidence type="ECO:0000313" key="13">
    <source>
        <dbReference type="Proteomes" id="UP001241747"/>
    </source>
</evidence>
<dbReference type="Gene3D" id="3.90.1200.10">
    <property type="match status" value="1"/>
</dbReference>
<proteinExistence type="inferred from homology"/>
<dbReference type="SUPFAM" id="SSF52540">
    <property type="entry name" value="P-loop containing nucleoside triphosphate hydrolases"/>
    <property type="match status" value="1"/>
</dbReference>
<dbReference type="SUPFAM" id="SSF56112">
    <property type="entry name" value="Protein kinase-like (PK-like)"/>
    <property type="match status" value="1"/>
</dbReference>
<dbReference type="Proteomes" id="UP001241747">
    <property type="component" value="Unassembled WGS sequence"/>
</dbReference>
<keyword evidence="4" id="KW-0963">Cytoplasm</keyword>
<dbReference type="Gene3D" id="3.30.200.20">
    <property type="entry name" value="Phosphorylase Kinase, domain 1"/>
    <property type="match status" value="1"/>
</dbReference>
<dbReference type="Pfam" id="PF02367">
    <property type="entry name" value="TsaE"/>
    <property type="match status" value="1"/>
</dbReference>
<evidence type="ECO:0000256" key="3">
    <source>
        <dbReference type="ARBA" id="ARBA00019010"/>
    </source>
</evidence>
<dbReference type="NCBIfam" id="TIGR00150">
    <property type="entry name" value="T6A_YjeE"/>
    <property type="match status" value="1"/>
</dbReference>
<organism evidence="12 13">
    <name type="scientific">Xanthobacter agilis</name>
    <dbReference type="NCBI Taxonomy" id="47492"/>
    <lineage>
        <taxon>Bacteria</taxon>
        <taxon>Pseudomonadati</taxon>
        <taxon>Pseudomonadota</taxon>
        <taxon>Alphaproteobacteria</taxon>
        <taxon>Hyphomicrobiales</taxon>
        <taxon>Xanthobacteraceae</taxon>
        <taxon>Xanthobacter</taxon>
    </lineage>
</organism>
<keyword evidence="9" id="KW-0460">Magnesium</keyword>
<evidence type="ECO:0000256" key="8">
    <source>
        <dbReference type="ARBA" id="ARBA00022840"/>
    </source>
</evidence>
<comment type="caution">
    <text evidence="12">The sequence shown here is derived from an EMBL/GenBank/DDBJ whole genome shotgun (WGS) entry which is preliminary data.</text>
</comment>
<evidence type="ECO:0000256" key="1">
    <source>
        <dbReference type="ARBA" id="ARBA00004496"/>
    </source>
</evidence>
<dbReference type="PIRSF" id="PIRSF036599">
    <property type="entry name" value="AtpPhos"/>
    <property type="match status" value="1"/>
</dbReference>
<dbReference type="Gene3D" id="3.40.50.300">
    <property type="entry name" value="P-loop containing nucleotide triphosphate hydrolases"/>
    <property type="match status" value="1"/>
</dbReference>
<gene>
    <name evidence="12" type="ORF">QOZ94_000555</name>
</gene>
<name>A0ABU0L9I9_XANAG</name>
<evidence type="ECO:0000256" key="6">
    <source>
        <dbReference type="ARBA" id="ARBA00022723"/>
    </source>
</evidence>
<evidence type="ECO:0000256" key="2">
    <source>
        <dbReference type="ARBA" id="ARBA00007599"/>
    </source>
</evidence>
<dbReference type="GO" id="GO:0016740">
    <property type="term" value="F:transferase activity"/>
    <property type="evidence" value="ECO:0007669"/>
    <property type="project" value="UniProtKB-KW"/>
</dbReference>
<dbReference type="InterPro" id="IPR002575">
    <property type="entry name" value="Aminoglycoside_PTrfase"/>
</dbReference>
<dbReference type="PANTHER" id="PTHR33540">
    <property type="entry name" value="TRNA THREONYLCARBAMOYLADENOSINE BIOSYNTHESIS PROTEIN TSAE"/>
    <property type="match status" value="1"/>
</dbReference>
<dbReference type="RefSeq" id="WP_237344896.1">
    <property type="nucleotide sequence ID" value="NZ_JABWGX010000006.1"/>
</dbReference>
<comment type="subcellular location">
    <subcellularLocation>
        <location evidence="1">Cytoplasm</location>
    </subcellularLocation>
</comment>
<evidence type="ECO:0000256" key="7">
    <source>
        <dbReference type="ARBA" id="ARBA00022741"/>
    </source>
</evidence>
<dbReference type="InterPro" id="IPR003442">
    <property type="entry name" value="T6A_TsaE"/>
</dbReference>
<dbReference type="InterPro" id="IPR027417">
    <property type="entry name" value="P-loop_NTPase"/>
</dbReference>
<keyword evidence="8" id="KW-0067">ATP-binding</keyword>
<sequence>MSAFIQRMADEAGAYQVILPDVAATERLGVLLASWFGAGDVLTLSGDLGAGKTELARAIIRAVAGSDDIEVPSPTFPIVITYDFTRGRVVHADLYRIVEDEELDEIGWDEIGDDALLLVEWADRAGERLSESRVDVLLALAPDLGPHARICVLTGHGALAERLNRLHLAESLVESAGFGPSERQFVQGDASTRSYTRLVLPSRTAILMNAPARPDGPPIREGKSYSRLVHLAEDVKPFVAMDRALLAQGFSAPQIYAADIDAGLLVLEDLGQEGVVRGDPPAPIRERYEAAMGVLAALHNRPLPQILHVAPRVERPLPAYDVAAFLIEVDLMLDWYLPSRGITVDGVMREEFHLFWRGALNPALAEAPTWVLRDYHSPNLMWLPGREGLRRVGLIDFQDAVLGPAAYDVVSLAQDARVDVPEALELQLVGQYVKARREVDPAFDVRGFARSYALLGAQRATKILGIFTRLDRRDGKPQYLRHIPRVRRYLARCLGHQELGSLRAWYEAALPAKDLNS</sequence>
<evidence type="ECO:0000313" key="12">
    <source>
        <dbReference type="EMBL" id="MDQ0503785.1"/>
    </source>
</evidence>
<keyword evidence="12" id="KW-0808">Transferase</keyword>
<evidence type="ECO:0000259" key="11">
    <source>
        <dbReference type="Pfam" id="PF01636"/>
    </source>
</evidence>
<keyword evidence="7" id="KW-0547">Nucleotide-binding</keyword>
<dbReference type="InterPro" id="IPR012180">
    <property type="entry name" value="Bifunc_ATPase/PTrfase"/>
</dbReference>
<evidence type="ECO:0000256" key="5">
    <source>
        <dbReference type="ARBA" id="ARBA00022694"/>
    </source>
</evidence>
<keyword evidence="13" id="KW-1185">Reference proteome</keyword>
<dbReference type="InterPro" id="IPR011009">
    <property type="entry name" value="Kinase-like_dom_sf"/>
</dbReference>
<comment type="similarity">
    <text evidence="2">Belongs to the TsaE family.</text>
</comment>
<reference evidence="12 13" key="1">
    <citation type="submission" date="2023-07" db="EMBL/GenBank/DDBJ databases">
        <title>Genomic Encyclopedia of Type Strains, Phase IV (KMG-IV): sequencing the most valuable type-strain genomes for metagenomic binning, comparative biology and taxonomic classification.</title>
        <authorList>
            <person name="Goeker M."/>
        </authorList>
    </citation>
    <scope>NUCLEOTIDE SEQUENCE [LARGE SCALE GENOMIC DNA]</scope>
    <source>
        <strain evidence="12 13">DSM 3770</strain>
    </source>
</reference>
<evidence type="ECO:0000256" key="4">
    <source>
        <dbReference type="ARBA" id="ARBA00022490"/>
    </source>
</evidence>
<dbReference type="EMBL" id="JAUSVY010000001">
    <property type="protein sequence ID" value="MDQ0503785.1"/>
    <property type="molecule type" value="Genomic_DNA"/>
</dbReference>
<evidence type="ECO:0000256" key="9">
    <source>
        <dbReference type="ARBA" id="ARBA00022842"/>
    </source>
</evidence>
<evidence type="ECO:0000256" key="10">
    <source>
        <dbReference type="ARBA" id="ARBA00032441"/>
    </source>
</evidence>
<keyword evidence="5" id="KW-0819">tRNA processing</keyword>